<reference evidence="1" key="1">
    <citation type="journal article" date="2014" name="Front. Microbiol.">
        <title>High frequency of phylogenetically diverse reductive dehalogenase-homologous genes in deep subseafloor sedimentary metagenomes.</title>
        <authorList>
            <person name="Kawai M."/>
            <person name="Futagami T."/>
            <person name="Toyoda A."/>
            <person name="Takaki Y."/>
            <person name="Nishi S."/>
            <person name="Hori S."/>
            <person name="Arai W."/>
            <person name="Tsubouchi T."/>
            <person name="Morono Y."/>
            <person name="Uchiyama I."/>
            <person name="Ito T."/>
            <person name="Fujiyama A."/>
            <person name="Inagaki F."/>
            <person name="Takami H."/>
        </authorList>
    </citation>
    <scope>NUCLEOTIDE SEQUENCE</scope>
    <source>
        <strain evidence="1">Expedition CK06-06</strain>
    </source>
</reference>
<gene>
    <name evidence="1" type="ORF">S12H4_48785</name>
</gene>
<sequence length="87" mass="9622">DFPGGISNLQPAKLRMIDLQKDIALPEKNFGPVFTGLMSERNTRPLSFARGEDFLLDLTPASDTIVSMKTAPKARRGRLFGLRGFTL</sequence>
<dbReference type="AlphaFoldDB" id="X1UTH9"/>
<accession>X1UTH9</accession>
<feature type="non-terminal residue" evidence="1">
    <location>
        <position position="1"/>
    </location>
</feature>
<comment type="caution">
    <text evidence="1">The sequence shown here is derived from an EMBL/GenBank/DDBJ whole genome shotgun (WGS) entry which is preliminary data.</text>
</comment>
<protein>
    <submittedName>
        <fullName evidence="1">Uncharacterized protein</fullName>
    </submittedName>
</protein>
<dbReference type="EMBL" id="BARW01030530">
    <property type="protein sequence ID" value="GAJ06927.1"/>
    <property type="molecule type" value="Genomic_DNA"/>
</dbReference>
<evidence type="ECO:0000313" key="1">
    <source>
        <dbReference type="EMBL" id="GAJ06927.1"/>
    </source>
</evidence>
<name>X1UTH9_9ZZZZ</name>
<organism evidence="1">
    <name type="scientific">marine sediment metagenome</name>
    <dbReference type="NCBI Taxonomy" id="412755"/>
    <lineage>
        <taxon>unclassified sequences</taxon>
        <taxon>metagenomes</taxon>
        <taxon>ecological metagenomes</taxon>
    </lineage>
</organism>
<proteinExistence type="predicted"/>